<dbReference type="EMBL" id="VSRR010142880">
    <property type="protein sequence ID" value="MPD04802.1"/>
    <property type="molecule type" value="Genomic_DNA"/>
</dbReference>
<organism evidence="2 3">
    <name type="scientific">Portunus trituberculatus</name>
    <name type="common">Swimming crab</name>
    <name type="synonym">Neptunus trituberculatus</name>
    <dbReference type="NCBI Taxonomy" id="210409"/>
    <lineage>
        <taxon>Eukaryota</taxon>
        <taxon>Metazoa</taxon>
        <taxon>Ecdysozoa</taxon>
        <taxon>Arthropoda</taxon>
        <taxon>Crustacea</taxon>
        <taxon>Multicrustacea</taxon>
        <taxon>Malacostraca</taxon>
        <taxon>Eumalacostraca</taxon>
        <taxon>Eucarida</taxon>
        <taxon>Decapoda</taxon>
        <taxon>Pleocyemata</taxon>
        <taxon>Brachyura</taxon>
        <taxon>Eubrachyura</taxon>
        <taxon>Portunoidea</taxon>
        <taxon>Portunidae</taxon>
        <taxon>Portuninae</taxon>
        <taxon>Portunus</taxon>
    </lineage>
</organism>
<accession>A0A5B7K374</accession>
<feature type="compositionally biased region" description="Basic residues" evidence="1">
    <location>
        <begin position="1"/>
        <end position="20"/>
    </location>
</feature>
<comment type="caution">
    <text evidence="2">The sequence shown here is derived from an EMBL/GenBank/DDBJ whole genome shotgun (WGS) entry which is preliminary data.</text>
</comment>
<gene>
    <name evidence="2" type="ORF">E2C01_100511</name>
</gene>
<reference evidence="2 3" key="1">
    <citation type="submission" date="2019-05" db="EMBL/GenBank/DDBJ databases">
        <title>Another draft genome of Portunus trituberculatus and its Hox gene families provides insights of decapod evolution.</title>
        <authorList>
            <person name="Jeong J.-H."/>
            <person name="Song I."/>
            <person name="Kim S."/>
            <person name="Choi T."/>
            <person name="Kim D."/>
            <person name="Ryu S."/>
            <person name="Kim W."/>
        </authorList>
    </citation>
    <scope>NUCLEOTIDE SEQUENCE [LARGE SCALE GENOMIC DNA]</scope>
    <source>
        <tissue evidence="2">Muscle</tissue>
    </source>
</reference>
<sequence>MYSLKRKNSPHPNRRARRRCTQTAAGRRGQVSAVLPPDTARAQPVPRHDHGPSSLATFTLNSELHQLTKRHVKSPTEDEPSRPWRQTHIQHYLATSRGTKAPVSLSPYWDKKGKHSHTFSLRRLPSLAALKTPFLNSMFYSSVSKTLEEDEAQEHIPTQHSPTADWRRGEIAWSSLPQPAARGQSSPQQCARGIPAAPAGLKMRTRPTA</sequence>
<name>A0A5B7K374_PORTR</name>
<proteinExistence type="predicted"/>
<feature type="region of interest" description="Disordered" evidence="1">
    <location>
        <begin position="1"/>
        <end position="53"/>
    </location>
</feature>
<feature type="region of interest" description="Disordered" evidence="1">
    <location>
        <begin position="152"/>
        <end position="209"/>
    </location>
</feature>
<evidence type="ECO:0000313" key="3">
    <source>
        <dbReference type="Proteomes" id="UP000324222"/>
    </source>
</evidence>
<keyword evidence="3" id="KW-1185">Reference proteome</keyword>
<evidence type="ECO:0000313" key="2">
    <source>
        <dbReference type="EMBL" id="MPD04802.1"/>
    </source>
</evidence>
<protein>
    <submittedName>
        <fullName evidence="2">Uncharacterized protein</fullName>
    </submittedName>
</protein>
<evidence type="ECO:0000256" key="1">
    <source>
        <dbReference type="SAM" id="MobiDB-lite"/>
    </source>
</evidence>
<dbReference type="Proteomes" id="UP000324222">
    <property type="component" value="Unassembled WGS sequence"/>
</dbReference>
<dbReference type="AlphaFoldDB" id="A0A5B7K374"/>